<keyword evidence="18" id="KW-1185">Reference proteome</keyword>
<feature type="transmembrane region" description="Helical" evidence="14">
    <location>
        <begin position="73"/>
        <end position="91"/>
    </location>
</feature>
<evidence type="ECO:0000256" key="11">
    <source>
        <dbReference type="ARBA" id="ARBA00023303"/>
    </source>
</evidence>
<feature type="transmembrane region" description="Helical" evidence="14">
    <location>
        <begin position="385"/>
        <end position="406"/>
    </location>
</feature>
<dbReference type="PANTHER" id="PTHR12127">
    <property type="entry name" value="MUCOLIPIN"/>
    <property type="match status" value="1"/>
</dbReference>
<evidence type="ECO:0000256" key="7">
    <source>
        <dbReference type="ARBA" id="ARBA00022989"/>
    </source>
</evidence>
<keyword evidence="4" id="KW-1003">Cell membrane</keyword>
<feature type="region of interest" description="Disordered" evidence="13">
    <location>
        <begin position="1"/>
        <end position="25"/>
    </location>
</feature>
<comment type="catalytic activity">
    <reaction evidence="12">
        <text>Ca(2+)(in) = Ca(2+)(out)</text>
        <dbReference type="Rhea" id="RHEA:29671"/>
        <dbReference type="ChEBI" id="CHEBI:29108"/>
    </reaction>
</comment>
<evidence type="ECO:0000256" key="5">
    <source>
        <dbReference type="ARBA" id="ARBA00022692"/>
    </source>
</evidence>
<keyword evidence="10" id="KW-1015">Disulfide bond</keyword>
<name>A0A0C2D1J2_9BILA</name>
<dbReference type="Pfam" id="PF08016">
    <property type="entry name" value="PKD_channel"/>
    <property type="match status" value="1"/>
</dbReference>
<feature type="transmembrane region" description="Helical" evidence="14">
    <location>
        <begin position="463"/>
        <end position="484"/>
    </location>
</feature>
<dbReference type="GO" id="GO:0072345">
    <property type="term" value="F:NAADP-sensitive calcium-release channel activity"/>
    <property type="evidence" value="ECO:0007669"/>
    <property type="project" value="TreeGrafter"/>
</dbReference>
<keyword evidence="6" id="KW-0967">Endosome</keyword>
<dbReference type="InterPro" id="IPR039031">
    <property type="entry name" value="Mucolipin"/>
</dbReference>
<evidence type="ECO:0000313" key="17">
    <source>
        <dbReference type="EMBL" id="KIH63238.1"/>
    </source>
</evidence>
<evidence type="ECO:0000256" key="13">
    <source>
        <dbReference type="SAM" id="MobiDB-lite"/>
    </source>
</evidence>
<feature type="domain" description="Polycystin cation channel PKD1/PKD2" evidence="15">
    <location>
        <begin position="383"/>
        <end position="558"/>
    </location>
</feature>
<evidence type="ECO:0000313" key="18">
    <source>
        <dbReference type="Proteomes" id="UP000054047"/>
    </source>
</evidence>
<evidence type="ECO:0000256" key="10">
    <source>
        <dbReference type="ARBA" id="ARBA00023157"/>
    </source>
</evidence>
<dbReference type="InterPro" id="IPR013122">
    <property type="entry name" value="PKD1_2_channel"/>
</dbReference>
<evidence type="ECO:0000256" key="4">
    <source>
        <dbReference type="ARBA" id="ARBA00022475"/>
    </source>
</evidence>
<evidence type="ECO:0000256" key="3">
    <source>
        <dbReference type="ARBA" id="ARBA00022448"/>
    </source>
</evidence>
<dbReference type="Pfam" id="PF21381">
    <property type="entry name" value="MCLN_ECD"/>
    <property type="match status" value="1"/>
</dbReference>
<dbReference type="GO" id="GO:0005886">
    <property type="term" value="C:plasma membrane"/>
    <property type="evidence" value="ECO:0007669"/>
    <property type="project" value="UniProtKB-SubCell"/>
</dbReference>
<keyword evidence="7 14" id="KW-1133">Transmembrane helix</keyword>
<evidence type="ECO:0000256" key="8">
    <source>
        <dbReference type="ARBA" id="ARBA00023065"/>
    </source>
</evidence>
<reference evidence="17 18" key="1">
    <citation type="submission" date="2013-12" db="EMBL/GenBank/DDBJ databases">
        <title>Draft genome of the parsitic nematode Ancylostoma duodenale.</title>
        <authorList>
            <person name="Mitreva M."/>
        </authorList>
    </citation>
    <scope>NUCLEOTIDE SEQUENCE [LARGE SCALE GENOMIC DNA]</scope>
    <source>
        <strain evidence="17 18">Zhejiang</strain>
    </source>
</reference>
<dbReference type="CDD" id="cd21050">
    <property type="entry name" value="ELD_TRPML"/>
    <property type="match status" value="1"/>
</dbReference>
<dbReference type="EMBL" id="KN728790">
    <property type="protein sequence ID" value="KIH63238.1"/>
    <property type="molecule type" value="Genomic_DNA"/>
</dbReference>
<evidence type="ECO:0000256" key="1">
    <source>
        <dbReference type="ARBA" id="ARBA00004337"/>
    </source>
</evidence>
<dbReference type="Gene3D" id="1.10.287.70">
    <property type="match status" value="1"/>
</dbReference>
<dbReference type="OrthoDB" id="263481at2759"/>
<keyword evidence="3" id="KW-0813">Transport</keyword>
<evidence type="ECO:0000256" key="2">
    <source>
        <dbReference type="ARBA" id="ARBA00004651"/>
    </source>
</evidence>
<evidence type="ECO:0000256" key="6">
    <source>
        <dbReference type="ARBA" id="ARBA00022753"/>
    </source>
</evidence>
<dbReference type="GO" id="GO:0005765">
    <property type="term" value="C:lysosomal membrane"/>
    <property type="evidence" value="ECO:0007669"/>
    <property type="project" value="TreeGrafter"/>
</dbReference>
<feature type="compositionally biased region" description="Polar residues" evidence="13">
    <location>
        <begin position="7"/>
        <end position="25"/>
    </location>
</feature>
<feature type="transmembrane region" description="Helical" evidence="14">
    <location>
        <begin position="331"/>
        <end position="356"/>
    </location>
</feature>
<gene>
    <name evidence="17" type="ORF">ANCDUO_06462</name>
</gene>
<sequence length="672" mass="76273">MSRRSRGTANSRASTQGSDHTFENGPTINFEEMMDAMNEADRDTGERLRRHLQFFFMNPLEKWKVRHQFPYKLALQILKIVFVTLQLILFAEMRMSHVDFMEDTNVVMRHKFLKEWNDDRDALQYPPAEGRYSVYDGKGIFEHLAFIIDSYYSLQTDSFASFSYDTQRAPKGMYASEDPSLTAGIEFKNIPFIQVCVDRINSVTINNNTYEFDITDVHECMKLNLTSAEVKEIQQDADAVARAFEKRGVTFKAEDALIISKASMNFKLRTIHFSPKSGDQKPECYKISVSIVFDNSRHTGQVHIGLSTVISYVNVCNGRVIKGVGLAVDTLIMGVTDVIVLLLCLFSFVLCLRALIKAHLLKNRAIDYFENQFKIKISVSDQLEFLNLWYVMIVINDVLIIVGTVSKISIEFRDFDNSIFTLTGILLGMGALLVYVGVLRYFGFFNQYNVLILTMKKSIPNMMRFMSCAIVLYVGFLIAGWVIIGPYSMKFRTLGESSEALFSLMNGDDMFATFYTINDSNTTIKVFGTVYIYCFVSMFIYVVLSLFIAIIMDAYEVVKDRYSYGLSMEHSVLKDFVATAPPLADMNSPMAQAQFAPQALLNLGAGSDSNSVRALHLIDRMRDWACSLRGSSRFESFSNPLSDQVDSTGGGVVLSTQRVLILLDLRDLFKFY</sequence>
<feature type="transmembrane region" description="Helical" evidence="14">
    <location>
        <begin position="530"/>
        <end position="552"/>
    </location>
</feature>
<feature type="transmembrane region" description="Helical" evidence="14">
    <location>
        <begin position="418"/>
        <end position="442"/>
    </location>
</feature>
<keyword evidence="5 14" id="KW-0812">Transmembrane</keyword>
<accession>A0A0C2D1J2</accession>
<dbReference type="AlphaFoldDB" id="A0A0C2D1J2"/>
<dbReference type="InterPro" id="IPR049134">
    <property type="entry name" value="MCLN_ECD"/>
</dbReference>
<keyword evidence="8" id="KW-0406">Ion transport</keyword>
<evidence type="ECO:0000259" key="16">
    <source>
        <dbReference type="Pfam" id="PF21381"/>
    </source>
</evidence>
<feature type="domain" description="Mucolipin extracytosolic" evidence="16">
    <location>
        <begin position="98"/>
        <end position="311"/>
    </location>
</feature>
<dbReference type="FunFam" id="1.10.287.70:FF:000207">
    <property type="entry name" value="Predicted protein"/>
    <property type="match status" value="1"/>
</dbReference>
<comment type="subcellular location">
    <subcellularLocation>
        <location evidence="2">Cell membrane</location>
        <topology evidence="2">Multi-pass membrane protein</topology>
    </subcellularLocation>
    <subcellularLocation>
        <location evidence="1">Endosome membrane</location>
        <topology evidence="1">Multi-pass membrane protein</topology>
    </subcellularLocation>
</comment>
<evidence type="ECO:0000256" key="12">
    <source>
        <dbReference type="ARBA" id="ARBA00036634"/>
    </source>
</evidence>
<dbReference type="Proteomes" id="UP000054047">
    <property type="component" value="Unassembled WGS sequence"/>
</dbReference>
<proteinExistence type="predicted"/>
<protein>
    <submittedName>
        <fullName evidence="17">Transporter, cation channel family protein</fullName>
    </submittedName>
</protein>
<organism evidence="17 18">
    <name type="scientific">Ancylostoma duodenale</name>
    <dbReference type="NCBI Taxonomy" id="51022"/>
    <lineage>
        <taxon>Eukaryota</taxon>
        <taxon>Metazoa</taxon>
        <taxon>Ecdysozoa</taxon>
        <taxon>Nematoda</taxon>
        <taxon>Chromadorea</taxon>
        <taxon>Rhabditida</taxon>
        <taxon>Rhabditina</taxon>
        <taxon>Rhabditomorpha</taxon>
        <taxon>Strongyloidea</taxon>
        <taxon>Ancylostomatidae</taxon>
        <taxon>Ancylostomatinae</taxon>
        <taxon>Ancylostoma</taxon>
    </lineage>
</organism>
<keyword evidence="9 14" id="KW-0472">Membrane</keyword>
<keyword evidence="11" id="KW-0407">Ion channel</keyword>
<dbReference type="GO" id="GO:0010008">
    <property type="term" value="C:endosome membrane"/>
    <property type="evidence" value="ECO:0007669"/>
    <property type="project" value="UniProtKB-SubCell"/>
</dbReference>
<evidence type="ECO:0000259" key="15">
    <source>
        <dbReference type="Pfam" id="PF08016"/>
    </source>
</evidence>
<evidence type="ECO:0000256" key="9">
    <source>
        <dbReference type="ARBA" id="ARBA00023136"/>
    </source>
</evidence>
<evidence type="ECO:0000256" key="14">
    <source>
        <dbReference type="SAM" id="Phobius"/>
    </source>
</evidence>
<dbReference type="PANTHER" id="PTHR12127:SF7">
    <property type="entry name" value="SD02261P"/>
    <property type="match status" value="1"/>
</dbReference>